<organism evidence="6 7">
    <name type="scientific">Steinernema hermaphroditum</name>
    <dbReference type="NCBI Taxonomy" id="289476"/>
    <lineage>
        <taxon>Eukaryota</taxon>
        <taxon>Metazoa</taxon>
        <taxon>Ecdysozoa</taxon>
        <taxon>Nematoda</taxon>
        <taxon>Chromadorea</taxon>
        <taxon>Rhabditida</taxon>
        <taxon>Tylenchina</taxon>
        <taxon>Panagrolaimomorpha</taxon>
        <taxon>Strongyloidoidea</taxon>
        <taxon>Steinernematidae</taxon>
        <taxon>Steinernema</taxon>
    </lineage>
</organism>
<feature type="compositionally biased region" description="Basic and acidic residues" evidence="5">
    <location>
        <begin position="153"/>
        <end position="162"/>
    </location>
</feature>
<proteinExistence type="inferred from homology"/>
<comment type="caution">
    <text evidence="6">The sequence shown here is derived from an EMBL/GenBank/DDBJ whole genome shotgun (WGS) entry which is preliminary data.</text>
</comment>
<dbReference type="Proteomes" id="UP001175271">
    <property type="component" value="Unassembled WGS sequence"/>
</dbReference>
<dbReference type="Pfam" id="PF10273">
    <property type="entry name" value="WGG"/>
    <property type="match status" value="1"/>
</dbReference>
<evidence type="ECO:0000313" key="6">
    <source>
        <dbReference type="EMBL" id="KAK0417984.1"/>
    </source>
</evidence>
<feature type="compositionally biased region" description="Acidic residues" evidence="5">
    <location>
        <begin position="127"/>
        <end position="146"/>
    </location>
</feature>
<accession>A0AA39I7W3</accession>
<comment type="function">
    <text evidence="1">May be involved in 20S pre-rRNA processing.</text>
</comment>
<keyword evidence="7" id="KW-1185">Reference proteome</keyword>
<dbReference type="PANTHER" id="PTHR21250">
    <property type="entry name" value="PRE-RRNA-PROCESSING PROTEIN TSR2 HOMOLOG"/>
    <property type="match status" value="1"/>
</dbReference>
<keyword evidence="4" id="KW-0698">rRNA processing</keyword>
<gene>
    <name evidence="6" type="ORF">QR680_013311</name>
</gene>
<evidence type="ECO:0000256" key="2">
    <source>
        <dbReference type="ARBA" id="ARBA00006524"/>
    </source>
</evidence>
<evidence type="ECO:0000313" key="7">
    <source>
        <dbReference type="Proteomes" id="UP001175271"/>
    </source>
</evidence>
<sequence>MSSIKLEDVVSRVYGTWTGYVLALKMNAGGSQTKEKNQWLHEVTCEYLTSTPDLASDELADWIENILDTEFDLIMDDGSVDSVADLLIKCSRFIRAGDVQSLQKCVDRLPSEEAVKTATSTSKKAEGEEDDSSDEDEGETTEDGDGDAAGSTGKERGSKTVTDEDGWTTIVRK</sequence>
<name>A0AA39I7W3_9BILA</name>
<reference evidence="6" key="1">
    <citation type="submission" date="2023-06" db="EMBL/GenBank/DDBJ databases">
        <title>Genomic analysis of the entomopathogenic nematode Steinernema hermaphroditum.</title>
        <authorList>
            <person name="Schwarz E.M."/>
            <person name="Heppert J.K."/>
            <person name="Baniya A."/>
            <person name="Schwartz H.T."/>
            <person name="Tan C.-H."/>
            <person name="Antoshechkin I."/>
            <person name="Sternberg P.W."/>
            <person name="Goodrich-Blair H."/>
            <person name="Dillman A.R."/>
        </authorList>
    </citation>
    <scope>NUCLEOTIDE SEQUENCE</scope>
    <source>
        <strain evidence="6">PS9179</strain>
        <tissue evidence="6">Whole animal</tissue>
    </source>
</reference>
<feature type="region of interest" description="Disordered" evidence="5">
    <location>
        <begin position="113"/>
        <end position="173"/>
    </location>
</feature>
<comment type="similarity">
    <text evidence="2">Belongs to the TSR2 family.</text>
</comment>
<evidence type="ECO:0000256" key="1">
    <source>
        <dbReference type="ARBA" id="ARBA00002210"/>
    </source>
</evidence>
<evidence type="ECO:0000256" key="3">
    <source>
        <dbReference type="ARBA" id="ARBA00017551"/>
    </source>
</evidence>
<evidence type="ECO:0000256" key="5">
    <source>
        <dbReference type="SAM" id="MobiDB-lite"/>
    </source>
</evidence>
<dbReference type="EMBL" id="JAUCMV010000002">
    <property type="protein sequence ID" value="KAK0417984.1"/>
    <property type="molecule type" value="Genomic_DNA"/>
</dbReference>
<protein>
    <recommendedName>
        <fullName evidence="3">Pre-rRNA-processing protein TSR2 homolog</fullName>
    </recommendedName>
</protein>
<dbReference type="AlphaFoldDB" id="A0AA39I7W3"/>
<dbReference type="InterPro" id="IPR019398">
    <property type="entry name" value="Pre-rRNA_process_TSR2"/>
</dbReference>
<evidence type="ECO:0000256" key="4">
    <source>
        <dbReference type="ARBA" id="ARBA00022552"/>
    </source>
</evidence>
<dbReference type="GO" id="GO:0006364">
    <property type="term" value="P:rRNA processing"/>
    <property type="evidence" value="ECO:0007669"/>
    <property type="project" value="UniProtKB-KW"/>
</dbReference>